<protein>
    <submittedName>
        <fullName evidence="2">Uncharacterized protein</fullName>
    </submittedName>
</protein>
<keyword evidence="1" id="KW-0812">Transmembrane</keyword>
<keyword evidence="1" id="KW-0472">Membrane</keyword>
<evidence type="ECO:0000256" key="1">
    <source>
        <dbReference type="SAM" id="Phobius"/>
    </source>
</evidence>
<feature type="transmembrane region" description="Helical" evidence="1">
    <location>
        <begin position="144"/>
        <end position="173"/>
    </location>
</feature>
<evidence type="ECO:0000313" key="2">
    <source>
        <dbReference type="EMBL" id="SUZ67955.1"/>
    </source>
</evidence>
<proteinExistence type="predicted"/>
<dbReference type="EMBL" id="UINC01001027">
    <property type="protein sequence ID" value="SUZ67955.1"/>
    <property type="molecule type" value="Genomic_DNA"/>
</dbReference>
<feature type="transmembrane region" description="Helical" evidence="1">
    <location>
        <begin position="179"/>
        <end position="199"/>
    </location>
</feature>
<dbReference type="AlphaFoldDB" id="A0A381PLP0"/>
<gene>
    <name evidence="2" type="ORF">METZ01_LOCUS20809</name>
</gene>
<accession>A0A381PLP0</accession>
<name>A0A381PLP0_9ZZZZ</name>
<reference evidence="2" key="1">
    <citation type="submission" date="2018-05" db="EMBL/GenBank/DDBJ databases">
        <authorList>
            <person name="Lanie J.A."/>
            <person name="Ng W.-L."/>
            <person name="Kazmierczak K.M."/>
            <person name="Andrzejewski T.M."/>
            <person name="Davidsen T.M."/>
            <person name="Wayne K.J."/>
            <person name="Tettelin H."/>
            <person name="Glass J.I."/>
            <person name="Rusch D."/>
            <person name="Podicherti R."/>
            <person name="Tsui H.-C.T."/>
            <person name="Winkler M.E."/>
        </authorList>
    </citation>
    <scope>NUCLEOTIDE SEQUENCE</scope>
</reference>
<sequence>MNADNPGARRISSGYCRRATLISFVLLLVGCAGTKVLDEPTLPPDRNPLAVARDRAATATLDWVIVRDGPGTWAKNADWDQYLLRLENRSTTDLRITEVYVEDSMGTKVFPGRDRKGLIAGSKQAADRYQDVDIKVKAGSGTAVMAATVMGTTLVGGSVVGVGLAHTAFASLFGVSTSFGAAVTTAGAGLVLVGPAMVIRNRRNQRKVDARIQDIRSRLPFPVEAGMVKQAVLFFPISPSPRYVVISYGQGETIQTLRLETRETLAGLHLGTTSGQ</sequence>
<organism evidence="2">
    <name type="scientific">marine metagenome</name>
    <dbReference type="NCBI Taxonomy" id="408172"/>
    <lineage>
        <taxon>unclassified sequences</taxon>
        <taxon>metagenomes</taxon>
        <taxon>ecological metagenomes</taxon>
    </lineage>
</organism>
<keyword evidence="1" id="KW-1133">Transmembrane helix</keyword>